<organism evidence="8 9">
    <name type="scientific">Candidatus Methylomirabilis limnetica</name>
    <dbReference type="NCBI Taxonomy" id="2033718"/>
    <lineage>
        <taxon>Bacteria</taxon>
        <taxon>Candidatus Methylomirabilota</taxon>
        <taxon>Candidatus Methylomirabilia</taxon>
        <taxon>Candidatus Methylomirabilales</taxon>
        <taxon>Candidatus Methylomirabilaceae</taxon>
        <taxon>Candidatus Methylomirabilis</taxon>
    </lineage>
</organism>
<evidence type="ECO:0000256" key="6">
    <source>
        <dbReference type="ARBA" id="ARBA00023310"/>
    </source>
</evidence>
<reference evidence="9" key="2">
    <citation type="journal article" date="2018" name="Environ. Microbiol.">
        <title>Bloom of a denitrifying methanotroph, 'Candidatus Methylomirabilis limnetica', in a deep stratified lake.</title>
        <authorList>
            <person name="Graf J.S."/>
            <person name="Mayr M.J."/>
            <person name="Marchant H.K."/>
            <person name="Tienken D."/>
            <person name="Hach P.F."/>
            <person name="Brand A."/>
            <person name="Schubert C.J."/>
            <person name="Kuypers M.M."/>
            <person name="Milucka J."/>
        </authorList>
    </citation>
    <scope>NUCLEOTIDE SEQUENCE [LARGE SCALE GENOMIC DNA]</scope>
    <source>
        <strain evidence="9">Zug</strain>
    </source>
</reference>
<dbReference type="PRINTS" id="PR00125">
    <property type="entry name" value="ATPASEDELTA"/>
</dbReference>
<dbReference type="GO" id="GO:0046933">
    <property type="term" value="F:proton-transporting ATP synthase activity, rotational mechanism"/>
    <property type="evidence" value="ECO:0007669"/>
    <property type="project" value="UniProtKB-UniRule"/>
</dbReference>
<dbReference type="PANTHER" id="PTHR11910">
    <property type="entry name" value="ATP SYNTHASE DELTA CHAIN"/>
    <property type="match status" value="1"/>
</dbReference>
<name>A0A2T4U0P0_9BACT</name>
<keyword evidence="2 7" id="KW-0813">Transport</keyword>
<evidence type="ECO:0000256" key="4">
    <source>
        <dbReference type="ARBA" id="ARBA00023065"/>
    </source>
</evidence>
<keyword evidence="6 7" id="KW-0066">ATP synthesis</keyword>
<accession>A0A2T4U0P0</accession>
<keyword evidence="7" id="KW-0139">CF(1)</keyword>
<comment type="function">
    <text evidence="7">This protein is part of the stalk that links CF(0) to CF(1). It either transmits conformational changes from CF(0) to CF(1) or is implicated in proton conduction.</text>
</comment>
<sequence>MRAGGLSRRYAKALVDVAADQQVLEAVGRDLHTVAETMKRNREAATFFASPAVPLTDKRRVLQAIAGGIGVKPLSAKFLNLVLEKRRFPYLGEIALAYEELTDERLGRGKATVTSAVPLSEPILHGLKERLRIATGKEIYLEARVDPAIVGGLVAQIGSTIYDGSLRTQLKKVRERLLKNEHH</sequence>
<comment type="caution">
    <text evidence="8">The sequence shown here is derived from an EMBL/GenBank/DDBJ whole genome shotgun (WGS) entry which is preliminary data.</text>
</comment>
<dbReference type="GO" id="GO:0045259">
    <property type="term" value="C:proton-transporting ATP synthase complex"/>
    <property type="evidence" value="ECO:0007669"/>
    <property type="project" value="UniProtKB-KW"/>
</dbReference>
<dbReference type="NCBIfam" id="TIGR01145">
    <property type="entry name" value="ATP_synt_delta"/>
    <property type="match status" value="1"/>
</dbReference>
<dbReference type="RefSeq" id="WP_107561091.1">
    <property type="nucleotide sequence ID" value="NZ_NVQC01000009.1"/>
</dbReference>
<comment type="function">
    <text evidence="7">F(1)F(0) ATP synthase produces ATP from ADP in the presence of a proton or sodium gradient. F-type ATPases consist of two structural domains, F(1) containing the extramembraneous catalytic core and F(0) containing the membrane proton channel, linked together by a central stalk and a peripheral stalk. During catalysis, ATP synthesis in the catalytic domain of F(1) is coupled via a rotary mechanism of the central stalk subunits to proton translocation.</text>
</comment>
<keyword evidence="7" id="KW-1003">Cell membrane</keyword>
<evidence type="ECO:0000256" key="7">
    <source>
        <dbReference type="HAMAP-Rule" id="MF_01416"/>
    </source>
</evidence>
<dbReference type="Gene3D" id="1.10.520.20">
    <property type="entry name" value="N-terminal domain of the delta subunit of the F1F0-ATP synthase"/>
    <property type="match status" value="1"/>
</dbReference>
<keyword evidence="4 7" id="KW-0406">Ion transport</keyword>
<dbReference type="InterPro" id="IPR000711">
    <property type="entry name" value="ATPase_OSCP/dsu"/>
</dbReference>
<dbReference type="HAMAP" id="MF_01416">
    <property type="entry name" value="ATP_synth_delta_bact"/>
    <property type="match status" value="1"/>
</dbReference>
<reference evidence="8 9" key="1">
    <citation type="submission" date="2017-09" db="EMBL/GenBank/DDBJ databases">
        <title>Bloom of a denitrifying methanotroph, Candidatus Methylomirabilis limnetica, in a deep stratified lake.</title>
        <authorList>
            <person name="Graf J.S."/>
            <person name="Marchant H.K."/>
            <person name="Tienken D."/>
            <person name="Hach P.F."/>
            <person name="Brand A."/>
            <person name="Schubert C.J."/>
            <person name="Kuypers M.M."/>
            <person name="Milucka J."/>
        </authorList>
    </citation>
    <scope>NUCLEOTIDE SEQUENCE [LARGE SCALE GENOMIC DNA]</scope>
    <source>
        <strain evidence="8 9">Zug</strain>
    </source>
</reference>
<dbReference type="Pfam" id="PF00213">
    <property type="entry name" value="OSCP"/>
    <property type="match status" value="1"/>
</dbReference>
<dbReference type="OrthoDB" id="9802471at2"/>
<comment type="subcellular location">
    <subcellularLocation>
        <location evidence="7">Cell membrane</location>
        <topology evidence="7">Peripheral membrane protein</topology>
    </subcellularLocation>
    <subcellularLocation>
        <location evidence="1">Membrane</location>
    </subcellularLocation>
</comment>
<proteinExistence type="inferred from homology"/>
<evidence type="ECO:0000313" key="9">
    <source>
        <dbReference type="Proteomes" id="UP000241436"/>
    </source>
</evidence>
<gene>
    <name evidence="7 8" type="primary">atpH</name>
    <name evidence="8" type="ORF">CLG94_01260</name>
</gene>
<evidence type="ECO:0000313" key="8">
    <source>
        <dbReference type="EMBL" id="PTL36929.1"/>
    </source>
</evidence>
<dbReference type="AlphaFoldDB" id="A0A2T4U0P0"/>
<dbReference type="SUPFAM" id="SSF47928">
    <property type="entry name" value="N-terminal domain of the delta subunit of the F1F0-ATP synthase"/>
    <property type="match status" value="1"/>
</dbReference>
<comment type="similarity">
    <text evidence="7">Belongs to the ATPase delta chain family.</text>
</comment>
<dbReference type="InterPro" id="IPR026015">
    <property type="entry name" value="ATP_synth_OSCP/delta_N_sf"/>
</dbReference>
<evidence type="ECO:0000256" key="1">
    <source>
        <dbReference type="ARBA" id="ARBA00004370"/>
    </source>
</evidence>
<keyword evidence="3 7" id="KW-0375">Hydrogen ion transport</keyword>
<evidence type="ECO:0000256" key="3">
    <source>
        <dbReference type="ARBA" id="ARBA00022781"/>
    </source>
</evidence>
<protein>
    <recommendedName>
        <fullName evidence="7">ATP synthase subunit delta</fullName>
    </recommendedName>
    <alternativeName>
        <fullName evidence="7">ATP synthase F(1) sector subunit delta</fullName>
    </alternativeName>
    <alternativeName>
        <fullName evidence="7">F-type ATPase subunit delta</fullName>
        <shortName evidence="7">F-ATPase subunit delta</shortName>
    </alternativeName>
</protein>
<evidence type="ECO:0000256" key="5">
    <source>
        <dbReference type="ARBA" id="ARBA00023136"/>
    </source>
</evidence>
<dbReference type="EMBL" id="NVQC01000009">
    <property type="protein sequence ID" value="PTL36929.1"/>
    <property type="molecule type" value="Genomic_DNA"/>
</dbReference>
<keyword evidence="9" id="KW-1185">Reference proteome</keyword>
<dbReference type="GO" id="GO:0005886">
    <property type="term" value="C:plasma membrane"/>
    <property type="evidence" value="ECO:0007669"/>
    <property type="project" value="UniProtKB-SubCell"/>
</dbReference>
<dbReference type="Proteomes" id="UP000241436">
    <property type="component" value="Unassembled WGS sequence"/>
</dbReference>
<evidence type="ECO:0000256" key="2">
    <source>
        <dbReference type="ARBA" id="ARBA00022448"/>
    </source>
</evidence>
<keyword evidence="5 7" id="KW-0472">Membrane</keyword>